<evidence type="ECO:0000256" key="1">
    <source>
        <dbReference type="ARBA" id="ARBA00010641"/>
    </source>
</evidence>
<dbReference type="PANTHER" id="PTHR30173:SF36">
    <property type="entry name" value="ECF RNA POLYMERASE SIGMA FACTOR SIGJ"/>
    <property type="match status" value="1"/>
</dbReference>
<evidence type="ECO:0000256" key="2">
    <source>
        <dbReference type="ARBA" id="ARBA00023015"/>
    </source>
</evidence>
<dbReference type="Gene3D" id="3.10.450.50">
    <property type="match status" value="1"/>
</dbReference>
<evidence type="ECO:0000259" key="5">
    <source>
        <dbReference type="Pfam" id="PF08281"/>
    </source>
</evidence>
<keyword evidence="7" id="KW-0808">Transferase</keyword>
<dbReference type="Pfam" id="PF08281">
    <property type="entry name" value="Sigma70_r4_2"/>
    <property type="match status" value="1"/>
</dbReference>
<dbReference type="InterPro" id="IPR036388">
    <property type="entry name" value="WH-like_DNA-bd_sf"/>
</dbReference>
<dbReference type="Proteomes" id="UP001589627">
    <property type="component" value="Unassembled WGS sequence"/>
</dbReference>
<dbReference type="PANTHER" id="PTHR30173">
    <property type="entry name" value="SIGMA 19 FACTOR"/>
    <property type="match status" value="1"/>
</dbReference>
<reference evidence="7 8" key="1">
    <citation type="submission" date="2024-09" db="EMBL/GenBank/DDBJ databases">
        <authorList>
            <person name="Sun Q."/>
            <person name="Mori K."/>
        </authorList>
    </citation>
    <scope>NUCLEOTIDE SEQUENCE [LARGE SCALE GENOMIC DNA]</scope>
    <source>
        <strain evidence="7 8">TBRC 0563</strain>
    </source>
</reference>
<evidence type="ECO:0000256" key="4">
    <source>
        <dbReference type="ARBA" id="ARBA00023163"/>
    </source>
</evidence>
<dbReference type="InterPro" id="IPR013324">
    <property type="entry name" value="RNA_pol_sigma_r3/r4-like"/>
</dbReference>
<dbReference type="EMBL" id="JBHLZP010000405">
    <property type="protein sequence ID" value="MFB9837654.1"/>
    <property type="molecule type" value="Genomic_DNA"/>
</dbReference>
<organism evidence="7 8">
    <name type="scientific">Actinoallomurus acaciae</name>
    <dbReference type="NCBI Taxonomy" id="502577"/>
    <lineage>
        <taxon>Bacteria</taxon>
        <taxon>Bacillati</taxon>
        <taxon>Actinomycetota</taxon>
        <taxon>Actinomycetes</taxon>
        <taxon>Streptosporangiales</taxon>
        <taxon>Thermomonosporaceae</taxon>
        <taxon>Actinoallomurus</taxon>
    </lineage>
</organism>
<comment type="similarity">
    <text evidence="1">Belongs to the sigma-70 factor family. ECF subfamily.</text>
</comment>
<evidence type="ECO:0000313" key="7">
    <source>
        <dbReference type="EMBL" id="MFB9837654.1"/>
    </source>
</evidence>
<dbReference type="InterPro" id="IPR032710">
    <property type="entry name" value="NTF2-like_dom_sf"/>
</dbReference>
<evidence type="ECO:0000256" key="3">
    <source>
        <dbReference type="ARBA" id="ARBA00023082"/>
    </source>
</evidence>
<dbReference type="NCBIfam" id="NF006089">
    <property type="entry name" value="PRK08241.1"/>
    <property type="match status" value="1"/>
</dbReference>
<keyword evidence="8" id="KW-1185">Reference proteome</keyword>
<evidence type="ECO:0000259" key="6">
    <source>
        <dbReference type="Pfam" id="PF12680"/>
    </source>
</evidence>
<sequence>PLAESAWVEPVPGARVLPGGGGDPADEAVSRETVRLAFVAALQHLPPRQRTVLILREVLRWRANEVAELLDTSPASVNSALQRARATLDGLGLTTDSSDLQPLDAAQRSLVARYCDAFERYDLDALVALLHEDATQSMPPYDMWVRGPARMREWWSGPGIECRGSRLLPVTANGSPAFGQYRPSGPGGRHEPFSLHILEFRDDRLIRLNYFLDVDRLFPLFGLPPQL</sequence>
<dbReference type="SUPFAM" id="SSF88659">
    <property type="entry name" value="Sigma3 and sigma4 domains of RNA polymerase sigma factors"/>
    <property type="match status" value="1"/>
</dbReference>
<keyword evidence="2" id="KW-0805">Transcription regulation</keyword>
<feature type="domain" description="SnoaL-like" evidence="6">
    <location>
        <begin position="111"/>
        <end position="207"/>
    </location>
</feature>
<feature type="domain" description="RNA polymerase sigma factor 70 region 4 type 2" evidence="5">
    <location>
        <begin position="36"/>
        <end position="88"/>
    </location>
</feature>
<comment type="caution">
    <text evidence="7">The sequence shown here is derived from an EMBL/GenBank/DDBJ whole genome shotgun (WGS) entry which is preliminary data.</text>
</comment>
<protein>
    <submittedName>
        <fullName evidence="7">RNA polymerase subunit sigma-70</fullName>
        <ecNumber evidence="7">2.7.7.6</ecNumber>
    </submittedName>
</protein>
<dbReference type="InterPro" id="IPR052704">
    <property type="entry name" value="ECF_Sigma-70_Domain"/>
</dbReference>
<dbReference type="Pfam" id="PF12680">
    <property type="entry name" value="SnoaL_2"/>
    <property type="match status" value="1"/>
</dbReference>
<keyword evidence="4" id="KW-0804">Transcription</keyword>
<accession>A0ABV5YRG7</accession>
<evidence type="ECO:0000313" key="8">
    <source>
        <dbReference type="Proteomes" id="UP001589627"/>
    </source>
</evidence>
<dbReference type="SUPFAM" id="SSF54427">
    <property type="entry name" value="NTF2-like"/>
    <property type="match status" value="1"/>
</dbReference>
<dbReference type="Gene3D" id="1.10.10.10">
    <property type="entry name" value="Winged helix-like DNA-binding domain superfamily/Winged helix DNA-binding domain"/>
    <property type="match status" value="1"/>
</dbReference>
<gene>
    <name evidence="7" type="ORF">ACFFNX_36320</name>
</gene>
<name>A0ABV5YRG7_9ACTN</name>
<dbReference type="InterPro" id="IPR037401">
    <property type="entry name" value="SnoaL-like"/>
</dbReference>
<proteinExistence type="inferred from homology"/>
<dbReference type="InterPro" id="IPR013249">
    <property type="entry name" value="RNA_pol_sigma70_r4_t2"/>
</dbReference>
<dbReference type="EC" id="2.7.7.6" evidence="7"/>
<keyword evidence="7" id="KW-0548">Nucleotidyltransferase</keyword>
<dbReference type="GO" id="GO:0003899">
    <property type="term" value="F:DNA-directed RNA polymerase activity"/>
    <property type="evidence" value="ECO:0007669"/>
    <property type="project" value="UniProtKB-EC"/>
</dbReference>
<feature type="non-terminal residue" evidence="7">
    <location>
        <position position="1"/>
    </location>
</feature>
<dbReference type="CDD" id="cd06171">
    <property type="entry name" value="Sigma70_r4"/>
    <property type="match status" value="1"/>
</dbReference>
<keyword evidence="3" id="KW-0731">Sigma factor</keyword>
<dbReference type="RefSeq" id="WP_378210532.1">
    <property type="nucleotide sequence ID" value="NZ_JBHLZP010000405.1"/>
</dbReference>